<dbReference type="InterPro" id="IPR026444">
    <property type="entry name" value="Secre_tail"/>
</dbReference>
<dbReference type="NCBIfam" id="TIGR04183">
    <property type="entry name" value="Por_Secre_tail"/>
    <property type="match status" value="1"/>
</dbReference>
<accession>A0ABW3Y242</accession>
<keyword evidence="4" id="KW-1185">Reference proteome</keyword>
<proteinExistence type="predicted"/>
<reference evidence="4" key="1">
    <citation type="journal article" date="2019" name="Int. J. Syst. Evol. Microbiol.">
        <title>The Global Catalogue of Microorganisms (GCM) 10K type strain sequencing project: providing services to taxonomists for standard genome sequencing and annotation.</title>
        <authorList>
            <consortium name="The Broad Institute Genomics Platform"/>
            <consortium name="The Broad Institute Genome Sequencing Center for Infectious Disease"/>
            <person name="Wu L."/>
            <person name="Ma J."/>
        </authorList>
    </citation>
    <scope>NUCLEOTIDE SEQUENCE [LARGE SCALE GENOMIC DNA]</scope>
    <source>
        <strain evidence="4">CCUG 61485</strain>
    </source>
</reference>
<comment type="caution">
    <text evidence="3">The sequence shown here is derived from an EMBL/GenBank/DDBJ whole genome shotgun (WGS) entry which is preliminary data.</text>
</comment>
<evidence type="ECO:0000256" key="1">
    <source>
        <dbReference type="ARBA" id="ARBA00022729"/>
    </source>
</evidence>
<dbReference type="Pfam" id="PF18962">
    <property type="entry name" value="Por_Secre_tail"/>
    <property type="match status" value="1"/>
</dbReference>
<evidence type="ECO:0000259" key="2">
    <source>
        <dbReference type="Pfam" id="PF18962"/>
    </source>
</evidence>
<dbReference type="RefSeq" id="WP_377178496.1">
    <property type="nucleotide sequence ID" value="NZ_JBHTMY010000003.1"/>
</dbReference>
<protein>
    <submittedName>
        <fullName evidence="3">T9SS type A sorting domain-containing protein</fullName>
    </submittedName>
</protein>
<sequence>MKMFSFLLYFILFTIPNFGQEIISPFGQGTTSNIGSLNATLGEIAIATDQSSEGIITQGFHQTNLSVLSVDDFDPQLKVSLYPNPSPDLFHIEMEDFTTAIVKVYNVHGQLMLDQILDNNNSEVHTEQLKKGMYFLTVFKNDKPIKTYKILKN</sequence>
<feature type="domain" description="Secretion system C-terminal sorting" evidence="2">
    <location>
        <begin position="81"/>
        <end position="144"/>
    </location>
</feature>
<organism evidence="3 4">
    <name type="scientific">Namhaeicola litoreus</name>
    <dbReference type="NCBI Taxonomy" id="1052145"/>
    <lineage>
        <taxon>Bacteria</taxon>
        <taxon>Pseudomonadati</taxon>
        <taxon>Bacteroidota</taxon>
        <taxon>Flavobacteriia</taxon>
        <taxon>Flavobacteriales</taxon>
        <taxon>Flavobacteriaceae</taxon>
        <taxon>Namhaeicola</taxon>
    </lineage>
</organism>
<evidence type="ECO:0000313" key="3">
    <source>
        <dbReference type="EMBL" id="MFD1315891.1"/>
    </source>
</evidence>
<evidence type="ECO:0000313" key="4">
    <source>
        <dbReference type="Proteomes" id="UP001597201"/>
    </source>
</evidence>
<keyword evidence="1" id="KW-0732">Signal</keyword>
<name>A0ABW3Y242_9FLAO</name>
<dbReference type="EMBL" id="JBHTMY010000003">
    <property type="protein sequence ID" value="MFD1315891.1"/>
    <property type="molecule type" value="Genomic_DNA"/>
</dbReference>
<gene>
    <name evidence="3" type="ORF">ACFQ39_09700</name>
</gene>
<dbReference type="Proteomes" id="UP001597201">
    <property type="component" value="Unassembled WGS sequence"/>
</dbReference>